<keyword evidence="4 9" id="KW-0812">Transmembrane</keyword>
<accession>A0A1J0MN03</accession>
<dbReference type="InterPro" id="IPR013525">
    <property type="entry name" value="ABC2_TM"/>
</dbReference>
<evidence type="ECO:0000313" key="11">
    <source>
        <dbReference type="EMBL" id="APD26556.1"/>
    </source>
</evidence>
<organism evidence="11">
    <name type="scientific">Brachionus koreanus</name>
    <dbReference type="NCBI Taxonomy" id="1199090"/>
    <lineage>
        <taxon>Eukaryota</taxon>
        <taxon>Metazoa</taxon>
        <taxon>Spiralia</taxon>
        <taxon>Gnathifera</taxon>
        <taxon>Rotifera</taxon>
        <taxon>Eurotatoria</taxon>
        <taxon>Monogononta</taxon>
        <taxon>Pseudotrocha</taxon>
        <taxon>Ploima</taxon>
        <taxon>Brachionidae</taxon>
        <taxon>Brachionus</taxon>
    </lineage>
</organism>
<dbReference type="Pfam" id="PF19055">
    <property type="entry name" value="ABC2_membrane_7"/>
    <property type="match status" value="1"/>
</dbReference>
<name>A0A1J0MN03_9BILA</name>
<reference evidence="11" key="1">
    <citation type="submission" date="2016-04" db="EMBL/GenBank/DDBJ databases">
        <title>ATP-Binding Cassette transporters in monogonont rotifer Brachionus koreanus.</title>
        <authorList>
            <person name="Jeong C.-B."/>
            <person name="Kang H.-M."/>
            <person name="Lee J.-S."/>
        </authorList>
    </citation>
    <scope>NUCLEOTIDE SEQUENCE</scope>
</reference>
<comment type="subcellular location">
    <subcellularLocation>
        <location evidence="1">Membrane</location>
        <topology evidence="1">Multi-pass membrane protein</topology>
    </subcellularLocation>
</comment>
<dbReference type="InterPro" id="IPR017871">
    <property type="entry name" value="ABC_transporter-like_CS"/>
</dbReference>
<dbReference type="PROSITE" id="PS50893">
    <property type="entry name" value="ABC_TRANSPORTER_2"/>
    <property type="match status" value="1"/>
</dbReference>
<evidence type="ECO:0000256" key="1">
    <source>
        <dbReference type="ARBA" id="ARBA00004141"/>
    </source>
</evidence>
<dbReference type="GO" id="GO:0140359">
    <property type="term" value="F:ABC-type transporter activity"/>
    <property type="evidence" value="ECO:0007669"/>
    <property type="project" value="InterPro"/>
</dbReference>
<keyword evidence="3" id="KW-0813">Transport</keyword>
<evidence type="ECO:0000256" key="6">
    <source>
        <dbReference type="ARBA" id="ARBA00022840"/>
    </source>
</evidence>
<sequence>MERKVSPTKIDLETDHVDKSIKVDLINYQQENKPITLSWENINVHTPNFKDTILGKLLCCKKDVPGKQLINNVNGVAKSGSMMAIMGASGAGKTTLLNVLNFRNKGNLKISGEVKINGTVVKSRAALTSISGYVQQDDLFIATLTVKEQLKFQAMLRMDKTTSYKEKKQRVEELMLQLNLKKCESTVIGAPDRNIKGISGGERRRLAFATELITNPNLLFLDEPTSGLDSFMALTIVDCIKELTKQGKTIICTIHQPSSEVFQKFDKLCLLAEGRLAYIGDLTFAEKFFSSHGFDIPIHFNPADYYIQTLAMIPGKKEESEKTINKICSGFQESSHYSDLVHDLKDVNNMAENPLTSIKLKNRISYKANIFVQFIWLFWRSFLSTIRDKLSFQIAIVQTILIAVILGLIYLQIDYDQAGVQNINGIIFLFLTNTSFSNMFAVINTFPIEIPILFREHQNGMYMVLPYYLSKVFVDLPKFIILPFIFITINYWMSNLNNDVGRFFICVGIVILVANAAVSFGSIISAIAPNPTAASALSAPLLVPLMIFSGFFLNNATIPDYFIWLRYLSWFNYANELLLINQWDGVENIACNASRCAFTKGQDVLDYLKMEKSNYGIDFGAICALLVGFRLISFFILFFRSFKK</sequence>
<dbReference type="GO" id="GO:0005524">
    <property type="term" value="F:ATP binding"/>
    <property type="evidence" value="ECO:0007669"/>
    <property type="project" value="UniProtKB-KW"/>
</dbReference>
<evidence type="ECO:0000256" key="8">
    <source>
        <dbReference type="ARBA" id="ARBA00023136"/>
    </source>
</evidence>
<dbReference type="EMBL" id="KX134777">
    <property type="protein sequence ID" value="APD26556.1"/>
    <property type="molecule type" value="Genomic_DNA"/>
</dbReference>
<comment type="similarity">
    <text evidence="2">Belongs to the ABC transporter superfamily. ABCG family. Eye pigment precursor importer (TC 3.A.1.204) subfamily.</text>
</comment>
<dbReference type="GO" id="GO:0016887">
    <property type="term" value="F:ATP hydrolysis activity"/>
    <property type="evidence" value="ECO:0007669"/>
    <property type="project" value="InterPro"/>
</dbReference>
<evidence type="ECO:0000256" key="2">
    <source>
        <dbReference type="ARBA" id="ARBA00005814"/>
    </source>
</evidence>
<evidence type="ECO:0000256" key="5">
    <source>
        <dbReference type="ARBA" id="ARBA00022741"/>
    </source>
</evidence>
<evidence type="ECO:0000256" key="7">
    <source>
        <dbReference type="ARBA" id="ARBA00022989"/>
    </source>
</evidence>
<feature type="transmembrane region" description="Helical" evidence="9">
    <location>
        <begin position="619"/>
        <end position="639"/>
    </location>
</feature>
<evidence type="ECO:0000259" key="10">
    <source>
        <dbReference type="PROSITE" id="PS50893"/>
    </source>
</evidence>
<dbReference type="PANTHER" id="PTHR48041:SF139">
    <property type="entry name" value="PROTEIN SCARLET"/>
    <property type="match status" value="1"/>
</dbReference>
<dbReference type="AlphaFoldDB" id="A0A1J0MN03"/>
<feature type="transmembrane region" description="Helical" evidence="9">
    <location>
        <begin position="468"/>
        <end position="491"/>
    </location>
</feature>
<dbReference type="InterPro" id="IPR003593">
    <property type="entry name" value="AAA+_ATPase"/>
</dbReference>
<keyword evidence="7 9" id="KW-1133">Transmembrane helix</keyword>
<evidence type="ECO:0000256" key="9">
    <source>
        <dbReference type="SAM" id="Phobius"/>
    </source>
</evidence>
<keyword evidence="8 9" id="KW-0472">Membrane</keyword>
<feature type="transmembrane region" description="Helical" evidence="9">
    <location>
        <begin position="503"/>
        <end position="527"/>
    </location>
</feature>
<dbReference type="GO" id="GO:0005886">
    <property type="term" value="C:plasma membrane"/>
    <property type="evidence" value="ECO:0007669"/>
    <property type="project" value="TreeGrafter"/>
</dbReference>
<dbReference type="PROSITE" id="PS00211">
    <property type="entry name" value="ABC_TRANSPORTER_1"/>
    <property type="match status" value="1"/>
</dbReference>
<evidence type="ECO:0000256" key="3">
    <source>
        <dbReference type="ARBA" id="ARBA00022448"/>
    </source>
</evidence>
<feature type="transmembrane region" description="Helical" evidence="9">
    <location>
        <begin position="392"/>
        <end position="411"/>
    </location>
</feature>
<dbReference type="SUPFAM" id="SSF52540">
    <property type="entry name" value="P-loop containing nucleoside triphosphate hydrolases"/>
    <property type="match status" value="1"/>
</dbReference>
<dbReference type="CDD" id="cd03213">
    <property type="entry name" value="ABCG_EPDR"/>
    <property type="match status" value="1"/>
</dbReference>
<dbReference type="InterPro" id="IPR043926">
    <property type="entry name" value="ABCG_dom"/>
</dbReference>
<dbReference type="InterPro" id="IPR050352">
    <property type="entry name" value="ABCG_transporters"/>
</dbReference>
<proteinExistence type="inferred from homology"/>
<dbReference type="PANTHER" id="PTHR48041">
    <property type="entry name" value="ABC TRANSPORTER G FAMILY MEMBER 28"/>
    <property type="match status" value="1"/>
</dbReference>
<keyword evidence="6 11" id="KW-0067">ATP-binding</keyword>
<dbReference type="Pfam" id="PF00005">
    <property type="entry name" value="ABC_tran"/>
    <property type="match status" value="1"/>
</dbReference>
<feature type="domain" description="ABC transporter" evidence="10">
    <location>
        <begin position="44"/>
        <end position="298"/>
    </location>
</feature>
<dbReference type="Pfam" id="PF01061">
    <property type="entry name" value="ABC2_membrane"/>
    <property type="match status" value="1"/>
</dbReference>
<feature type="transmembrane region" description="Helical" evidence="9">
    <location>
        <begin position="423"/>
        <end position="448"/>
    </location>
</feature>
<dbReference type="SMART" id="SM00382">
    <property type="entry name" value="AAA"/>
    <property type="match status" value="1"/>
</dbReference>
<keyword evidence="5" id="KW-0547">Nucleotide-binding</keyword>
<protein>
    <submittedName>
        <fullName evidence="11">ATP-binding cassette transporter subfamily G-like4 protein</fullName>
    </submittedName>
</protein>
<evidence type="ECO:0000256" key="4">
    <source>
        <dbReference type="ARBA" id="ARBA00022692"/>
    </source>
</evidence>
<dbReference type="InterPro" id="IPR003439">
    <property type="entry name" value="ABC_transporter-like_ATP-bd"/>
</dbReference>
<dbReference type="InterPro" id="IPR027417">
    <property type="entry name" value="P-loop_NTPase"/>
</dbReference>
<dbReference type="Gene3D" id="3.40.50.300">
    <property type="entry name" value="P-loop containing nucleotide triphosphate hydrolases"/>
    <property type="match status" value="1"/>
</dbReference>